<sequence>MKPQAAGCLENECGPGTTSAAQPNNFDTPIDDWAKDNAWNVLATVKNKIIRKRVVLRKMRSYKRIDTPPLNDAFDASKVNEQKAGHCTRVDSASSERRAASSVCSYRLSTSSLDTGQDVEHCAWDREPASFASDCSFLQRSFAKQAAFRGCLISHTGESSALHRKDSSTCRAVEKHRLCERLDGENASVDVKLEFRSVAPKLANGSRRKEIPCKGTIRRKGRLLSKSPKMVDGLGDRFPAFSKDYRDRPSDPESSSKQWISSTSSNIIQRRDCNAVLLEDSTSSVFYSSRPLERTTTKISTLRNCYREENQDPLPVEATVSSVSLTNNERAAACRKAQCWKWSYSTEAQSRAQSRIVPAKVKKVRKVKESIAVVKRSYNPYQDFQSSMLEMIISKKIQEPAKLKELLECYIALNSPSYRELIMAAFENVCHHMLFSKASAQSTSPRSHFSACL</sequence>
<evidence type="ECO:0000313" key="1">
    <source>
        <dbReference type="EMBL" id="KAJ7569800.1"/>
    </source>
</evidence>
<accession>A0ACC2ETU3</accession>
<keyword evidence="2" id="KW-1185">Reference proteome</keyword>
<dbReference type="Proteomes" id="UP001162992">
    <property type="component" value="Chromosome 1"/>
</dbReference>
<evidence type="ECO:0000313" key="2">
    <source>
        <dbReference type="Proteomes" id="UP001162992"/>
    </source>
</evidence>
<gene>
    <name evidence="1" type="ORF">O6H91_01G094800</name>
</gene>
<reference evidence="2" key="1">
    <citation type="journal article" date="2024" name="Proc. Natl. Acad. Sci. U.S.A.">
        <title>Extraordinary preservation of gene collinearity over three hundred million years revealed in homosporous lycophytes.</title>
        <authorList>
            <person name="Li C."/>
            <person name="Wickell D."/>
            <person name="Kuo L.Y."/>
            <person name="Chen X."/>
            <person name="Nie B."/>
            <person name="Liao X."/>
            <person name="Peng D."/>
            <person name="Ji J."/>
            <person name="Jenkins J."/>
            <person name="Williams M."/>
            <person name="Shu S."/>
            <person name="Plott C."/>
            <person name="Barry K."/>
            <person name="Rajasekar S."/>
            <person name="Grimwood J."/>
            <person name="Han X."/>
            <person name="Sun S."/>
            <person name="Hou Z."/>
            <person name="He W."/>
            <person name="Dai G."/>
            <person name="Sun C."/>
            <person name="Schmutz J."/>
            <person name="Leebens-Mack J.H."/>
            <person name="Li F.W."/>
            <person name="Wang L."/>
        </authorList>
    </citation>
    <scope>NUCLEOTIDE SEQUENCE [LARGE SCALE GENOMIC DNA]</scope>
    <source>
        <strain evidence="2">cv. PW_Plant_1</strain>
    </source>
</reference>
<name>A0ACC2ETU3_DIPCM</name>
<proteinExistence type="predicted"/>
<protein>
    <submittedName>
        <fullName evidence="1">Uncharacterized protein</fullName>
    </submittedName>
</protein>
<dbReference type="EMBL" id="CM055092">
    <property type="protein sequence ID" value="KAJ7569800.1"/>
    <property type="molecule type" value="Genomic_DNA"/>
</dbReference>
<comment type="caution">
    <text evidence="1">The sequence shown here is derived from an EMBL/GenBank/DDBJ whole genome shotgun (WGS) entry which is preliminary data.</text>
</comment>
<organism evidence="1 2">
    <name type="scientific">Diphasiastrum complanatum</name>
    <name type="common">Issler's clubmoss</name>
    <name type="synonym">Lycopodium complanatum</name>
    <dbReference type="NCBI Taxonomy" id="34168"/>
    <lineage>
        <taxon>Eukaryota</taxon>
        <taxon>Viridiplantae</taxon>
        <taxon>Streptophyta</taxon>
        <taxon>Embryophyta</taxon>
        <taxon>Tracheophyta</taxon>
        <taxon>Lycopodiopsida</taxon>
        <taxon>Lycopodiales</taxon>
        <taxon>Lycopodiaceae</taxon>
        <taxon>Lycopodioideae</taxon>
        <taxon>Diphasiastrum</taxon>
    </lineage>
</organism>